<comment type="caution">
    <text evidence="2">The sequence shown here is derived from an EMBL/GenBank/DDBJ whole genome shotgun (WGS) entry which is preliminary data.</text>
</comment>
<evidence type="ECO:0000313" key="3">
    <source>
        <dbReference type="Proteomes" id="UP001501758"/>
    </source>
</evidence>
<evidence type="ECO:0000256" key="1">
    <source>
        <dbReference type="SAM" id="Phobius"/>
    </source>
</evidence>
<keyword evidence="1" id="KW-0812">Transmembrane</keyword>
<keyword evidence="1" id="KW-0472">Membrane</keyword>
<organism evidence="2 3">
    <name type="scientific">Aquimarina litoralis</name>
    <dbReference type="NCBI Taxonomy" id="584605"/>
    <lineage>
        <taxon>Bacteria</taxon>
        <taxon>Pseudomonadati</taxon>
        <taxon>Bacteroidota</taxon>
        <taxon>Flavobacteriia</taxon>
        <taxon>Flavobacteriales</taxon>
        <taxon>Flavobacteriaceae</taxon>
        <taxon>Aquimarina</taxon>
    </lineage>
</organism>
<dbReference type="RefSeq" id="WP_343913440.1">
    <property type="nucleotide sequence ID" value="NZ_BAAAGE010000003.1"/>
</dbReference>
<gene>
    <name evidence="2" type="ORF">GCM10009430_33800</name>
</gene>
<name>A0ABN1J2C8_9FLAO</name>
<dbReference type="Proteomes" id="UP001501758">
    <property type="component" value="Unassembled WGS sequence"/>
</dbReference>
<reference evidence="2 3" key="1">
    <citation type="journal article" date="2019" name="Int. J. Syst. Evol. Microbiol.">
        <title>The Global Catalogue of Microorganisms (GCM) 10K type strain sequencing project: providing services to taxonomists for standard genome sequencing and annotation.</title>
        <authorList>
            <consortium name="The Broad Institute Genomics Platform"/>
            <consortium name="The Broad Institute Genome Sequencing Center for Infectious Disease"/>
            <person name="Wu L."/>
            <person name="Ma J."/>
        </authorList>
    </citation>
    <scope>NUCLEOTIDE SEQUENCE [LARGE SCALE GENOMIC DNA]</scope>
    <source>
        <strain evidence="2 3">JCM 15974</strain>
    </source>
</reference>
<evidence type="ECO:0000313" key="2">
    <source>
        <dbReference type="EMBL" id="GAA0726623.1"/>
    </source>
</evidence>
<protein>
    <submittedName>
        <fullName evidence="2">Uncharacterized protein</fullName>
    </submittedName>
</protein>
<proteinExistence type="predicted"/>
<accession>A0ABN1J2C8</accession>
<dbReference type="EMBL" id="BAAAGE010000003">
    <property type="protein sequence ID" value="GAA0726623.1"/>
    <property type="molecule type" value="Genomic_DNA"/>
</dbReference>
<keyword evidence="3" id="KW-1185">Reference proteome</keyword>
<feature type="transmembrane region" description="Helical" evidence="1">
    <location>
        <begin position="92"/>
        <end position="116"/>
    </location>
</feature>
<keyword evidence="1" id="KW-1133">Transmembrane helix</keyword>
<sequence>MDINEAVKFFKNLITETEDASEVKTYKKFVNVLSQLASRDLSNEQLDGIHDKLETIVIEVKREERKKYFKKKLSEFIKYVKEQLSLISSEHYMTIFMSIGMLLGMSMGMVFGLVFGSDKSNGLVFGMSFGMPIGMSIGLAIGAAMDQKAKKEGKVLSVKCE</sequence>
<feature type="transmembrane region" description="Helical" evidence="1">
    <location>
        <begin position="122"/>
        <end position="144"/>
    </location>
</feature>